<evidence type="ECO:0000256" key="2">
    <source>
        <dbReference type="ARBA" id="ARBA00022723"/>
    </source>
</evidence>
<evidence type="ECO:0000313" key="6">
    <source>
        <dbReference type="Proteomes" id="UP000246145"/>
    </source>
</evidence>
<keyword evidence="3" id="KW-0456">Lyase</keyword>
<feature type="domain" description="HpcH/HpaI aldolase/citrate lyase" evidence="4">
    <location>
        <begin position="33"/>
        <end position="266"/>
    </location>
</feature>
<reference evidence="5 6" key="1">
    <citation type="submission" date="2018-04" db="EMBL/GenBank/DDBJ databases">
        <title>Genomic Encyclopedia of Type Strains, Phase IV (KMG-IV): sequencing the most valuable type-strain genomes for metagenomic binning, comparative biology and taxonomic classification.</title>
        <authorList>
            <person name="Goeker M."/>
        </authorList>
    </citation>
    <scope>NUCLEOTIDE SEQUENCE [LARGE SCALE GENOMIC DNA]</scope>
    <source>
        <strain evidence="5 6">DSM 10065</strain>
    </source>
</reference>
<dbReference type="Gene3D" id="3.20.20.60">
    <property type="entry name" value="Phosphoenolpyruvate-binding domains"/>
    <property type="match status" value="1"/>
</dbReference>
<dbReference type="InterPro" id="IPR005000">
    <property type="entry name" value="Aldolase/citrate-lyase_domain"/>
</dbReference>
<dbReference type="GO" id="GO:0046872">
    <property type="term" value="F:metal ion binding"/>
    <property type="evidence" value="ECO:0007669"/>
    <property type="project" value="UniProtKB-KW"/>
</dbReference>
<keyword evidence="2" id="KW-0479">Metal-binding</keyword>
<evidence type="ECO:0000256" key="1">
    <source>
        <dbReference type="ARBA" id="ARBA00005568"/>
    </source>
</evidence>
<dbReference type="InterPro" id="IPR015813">
    <property type="entry name" value="Pyrv/PenolPyrv_kinase-like_dom"/>
</dbReference>
<evidence type="ECO:0000259" key="4">
    <source>
        <dbReference type="Pfam" id="PF03328"/>
    </source>
</evidence>
<dbReference type="STRING" id="1231391.GCA_000308195_03290"/>
<dbReference type="RefSeq" id="WP_116519286.1">
    <property type="nucleotide sequence ID" value="NZ_JACCEX010000007.1"/>
</dbReference>
<comment type="caution">
    <text evidence="5">The sequence shown here is derived from an EMBL/GenBank/DDBJ whole genome shotgun (WGS) entry which is preliminary data.</text>
</comment>
<dbReference type="InterPro" id="IPR050251">
    <property type="entry name" value="HpcH-HpaI_aldolase"/>
</dbReference>
<dbReference type="PANTHER" id="PTHR30502">
    <property type="entry name" value="2-KETO-3-DEOXY-L-RHAMNONATE ALDOLASE"/>
    <property type="match status" value="1"/>
</dbReference>
<dbReference type="EMBL" id="QEKO01000006">
    <property type="protein sequence ID" value="PVY60819.1"/>
    <property type="molecule type" value="Genomic_DNA"/>
</dbReference>
<proteinExistence type="inferred from homology"/>
<sequence length="287" mass="31603">MQSIPRLNGIIRALESGQHAFSLFAPCEIETAVELQASRYDSVVFEGEHRGWDIAALRNSLQFLLNRGQIARSGSVAPAVTPLARVPANGIEKNQFLAKQALDLGCYGIVWPHISTVEEAYNAVAACRYPRLKDKPLYEPAGIRGDGPMQATRYWGISQQEYYERADVWPLAKQGEIFVVIQIEDTAGIQNLPDMLKNVPGIGAVLIGEGDLSQELGYPRQTEHKEVLDAMAQVVSICRQHDVVVGHPHVTPANAQRVIDEGYRFLMCAAPRSFANLDQARTLAGRG</sequence>
<evidence type="ECO:0000313" key="5">
    <source>
        <dbReference type="EMBL" id="PVY60819.1"/>
    </source>
</evidence>
<dbReference type="Proteomes" id="UP000246145">
    <property type="component" value="Unassembled WGS sequence"/>
</dbReference>
<keyword evidence="6" id="KW-1185">Reference proteome</keyword>
<dbReference type="OrthoDB" id="86160at2"/>
<accession>A0A2U1CIJ2</accession>
<dbReference type="PANTHER" id="PTHR30502:SF0">
    <property type="entry name" value="PHOSPHOENOLPYRUVATE CARBOXYLASE FAMILY PROTEIN"/>
    <property type="match status" value="1"/>
</dbReference>
<dbReference type="Pfam" id="PF03328">
    <property type="entry name" value="HpcH_HpaI"/>
    <property type="match status" value="1"/>
</dbReference>
<dbReference type="InterPro" id="IPR040442">
    <property type="entry name" value="Pyrv_kinase-like_dom_sf"/>
</dbReference>
<comment type="similarity">
    <text evidence="1">Belongs to the HpcH/HpaI aldolase family.</text>
</comment>
<dbReference type="GO" id="GO:0016832">
    <property type="term" value="F:aldehyde-lyase activity"/>
    <property type="evidence" value="ECO:0007669"/>
    <property type="project" value="TreeGrafter"/>
</dbReference>
<protein>
    <submittedName>
        <fullName evidence="5">4-hydroxy-2-oxoheptanedioate aldolase</fullName>
    </submittedName>
</protein>
<organism evidence="5 6">
    <name type="scientific">Pusillimonas noertemannii</name>
    <dbReference type="NCBI Taxonomy" id="305977"/>
    <lineage>
        <taxon>Bacteria</taxon>
        <taxon>Pseudomonadati</taxon>
        <taxon>Pseudomonadota</taxon>
        <taxon>Betaproteobacteria</taxon>
        <taxon>Burkholderiales</taxon>
        <taxon>Alcaligenaceae</taxon>
        <taxon>Pusillimonas</taxon>
    </lineage>
</organism>
<evidence type="ECO:0000256" key="3">
    <source>
        <dbReference type="ARBA" id="ARBA00023239"/>
    </source>
</evidence>
<name>A0A2U1CIJ2_9BURK</name>
<gene>
    <name evidence="5" type="ORF">C7440_3323</name>
</gene>
<dbReference type="AlphaFoldDB" id="A0A2U1CIJ2"/>
<dbReference type="SUPFAM" id="SSF51621">
    <property type="entry name" value="Phosphoenolpyruvate/pyruvate domain"/>
    <property type="match status" value="1"/>
</dbReference>
<dbReference type="GO" id="GO:0005737">
    <property type="term" value="C:cytoplasm"/>
    <property type="evidence" value="ECO:0007669"/>
    <property type="project" value="TreeGrafter"/>
</dbReference>